<organism evidence="3 4">
    <name type="scientific">Vallitalea pronyensis</name>
    <dbReference type="NCBI Taxonomy" id="1348613"/>
    <lineage>
        <taxon>Bacteria</taxon>
        <taxon>Bacillati</taxon>
        <taxon>Bacillota</taxon>
        <taxon>Clostridia</taxon>
        <taxon>Lachnospirales</taxon>
        <taxon>Vallitaleaceae</taxon>
        <taxon>Vallitalea</taxon>
    </lineage>
</organism>
<protein>
    <submittedName>
        <fullName evidence="3">Transglutaminase domain-containing protein</fullName>
    </submittedName>
</protein>
<evidence type="ECO:0000313" key="3">
    <source>
        <dbReference type="EMBL" id="QUI23894.1"/>
    </source>
</evidence>
<dbReference type="SMART" id="SM00460">
    <property type="entry name" value="TGc"/>
    <property type="match status" value="1"/>
</dbReference>
<feature type="domain" description="Transglutaminase-like" evidence="2">
    <location>
        <begin position="463"/>
        <end position="558"/>
    </location>
</feature>
<keyword evidence="1" id="KW-0472">Membrane</keyword>
<feature type="transmembrane region" description="Helical" evidence="1">
    <location>
        <begin position="51"/>
        <end position="72"/>
    </location>
</feature>
<dbReference type="PANTHER" id="PTHR42736:SF1">
    <property type="entry name" value="PROTEIN-GLUTAMINE GAMMA-GLUTAMYLTRANSFERASE"/>
    <property type="match status" value="1"/>
</dbReference>
<feature type="transmembrane region" description="Helical" evidence="1">
    <location>
        <begin position="23"/>
        <end position="44"/>
    </location>
</feature>
<accession>A0A8J8SHX9</accession>
<evidence type="ECO:0000259" key="2">
    <source>
        <dbReference type="SMART" id="SM00460"/>
    </source>
</evidence>
<dbReference type="InterPro" id="IPR038765">
    <property type="entry name" value="Papain-like_cys_pep_sf"/>
</dbReference>
<gene>
    <name evidence="3" type="ORF">HZI73_17055</name>
</gene>
<dbReference type="EMBL" id="CP058649">
    <property type="protein sequence ID" value="QUI23894.1"/>
    <property type="molecule type" value="Genomic_DNA"/>
</dbReference>
<feature type="transmembrane region" description="Helical" evidence="1">
    <location>
        <begin position="188"/>
        <end position="207"/>
    </location>
</feature>
<dbReference type="PANTHER" id="PTHR42736">
    <property type="entry name" value="PROTEIN-GLUTAMINE GAMMA-GLUTAMYLTRANSFERASE"/>
    <property type="match status" value="1"/>
</dbReference>
<dbReference type="Proteomes" id="UP000683246">
    <property type="component" value="Chromosome"/>
</dbReference>
<dbReference type="Pfam" id="PF01841">
    <property type="entry name" value="Transglut_core"/>
    <property type="match status" value="1"/>
</dbReference>
<feature type="transmembrane region" description="Helical" evidence="1">
    <location>
        <begin position="156"/>
        <end position="176"/>
    </location>
</feature>
<evidence type="ECO:0000256" key="1">
    <source>
        <dbReference type="SAM" id="Phobius"/>
    </source>
</evidence>
<dbReference type="AlphaFoldDB" id="A0A8J8SHX9"/>
<evidence type="ECO:0000313" key="4">
    <source>
        <dbReference type="Proteomes" id="UP000683246"/>
    </source>
</evidence>
<dbReference type="RefSeq" id="WP_212694584.1">
    <property type="nucleotide sequence ID" value="NZ_CP058649.1"/>
</dbReference>
<sequence>MAQYMMSYCLSVSILLSLNDSLYYGYPIPYICFITLGCFLVHCISQYRKKLFLVTVLGLFSVSVIAVFILSYRFQWDIVQRGAIIFQELYKSVMVSDYYLSQEYVIFPVIFLSLLVTFIVHIFTIKVYKPQVIIGVVLLYFLWVEIAGLAYSTIGFFFFCFISVLYYLESYILRYIRWKDKSHVRKILSWASVTVIGILLITSSVLLSQNKTNPLDWIDDVLSDIQDVFMAKSENSSYVDQDTTVSDLHDKPYHDETLMMTVETDDIIYLRGMVYHTLNGSTWHDGKQPILEEKNVQENRQGLRLLFGEEIEMNHYLRPSSAIIRPKNIATDRLFTHLNTVKLEEVDHADEGYTYKIQYEQPQYDNPEFIALLRKSKKGLYKQLNEKDTMEYVQRANEIYRQYTALPSNLTDRVLELTEGITHGYEADIDKVRAIETYLSQSYTYTLEPDLPYGDMGIVDYFLFESKEGFCTHYASAMVVMVKALGLPARYVTGYKLPYTVPVDDLAYYSDAYYEELMDETTSLDYGVQTYYVRDTDAHAWVEVYFEGFGWLTFEPTGAYYDVFHQYANGYQSNEIDTTNDSDLETDTYHIHPSTKKVMFYVMLIIGIIVLWLPIIKHVHLRRKYRQSNHKEQFIMLYDRITVLLDLLYQPRQPSDSISLYLQDAEDYLENKSIGLIKGACILEKIMYTEEEIQKDDIDFLESMYGHLKDIAKIRFNNLTYTWYKYTNRIM</sequence>
<keyword evidence="4" id="KW-1185">Reference proteome</keyword>
<dbReference type="Gene3D" id="3.10.620.30">
    <property type="match status" value="1"/>
</dbReference>
<feature type="transmembrane region" description="Helical" evidence="1">
    <location>
        <begin position="132"/>
        <end position="150"/>
    </location>
</feature>
<dbReference type="KEGG" id="vpy:HZI73_17055"/>
<keyword evidence="1" id="KW-1133">Transmembrane helix</keyword>
<dbReference type="InterPro" id="IPR052901">
    <property type="entry name" value="Bact_TGase-like"/>
</dbReference>
<reference evidence="3" key="1">
    <citation type="submission" date="2020-07" db="EMBL/GenBank/DDBJ databases">
        <title>Vallitalea pronyensis genome.</title>
        <authorList>
            <person name="Postec A."/>
        </authorList>
    </citation>
    <scope>NUCLEOTIDE SEQUENCE</scope>
    <source>
        <strain evidence="3">FatNI3</strain>
    </source>
</reference>
<proteinExistence type="predicted"/>
<feature type="transmembrane region" description="Helical" evidence="1">
    <location>
        <begin position="104"/>
        <end position="125"/>
    </location>
</feature>
<feature type="transmembrane region" description="Helical" evidence="1">
    <location>
        <begin position="598"/>
        <end position="616"/>
    </location>
</feature>
<dbReference type="InterPro" id="IPR002931">
    <property type="entry name" value="Transglutaminase-like"/>
</dbReference>
<keyword evidence="1" id="KW-0812">Transmembrane</keyword>
<dbReference type="SUPFAM" id="SSF54001">
    <property type="entry name" value="Cysteine proteinases"/>
    <property type="match status" value="1"/>
</dbReference>
<name>A0A8J8SHX9_9FIRM</name>